<evidence type="ECO:0000313" key="1">
    <source>
        <dbReference type="EMBL" id="CAF0734190.1"/>
    </source>
</evidence>
<dbReference type="EMBL" id="CAJNOG010000006">
    <property type="protein sequence ID" value="CAF0734190.1"/>
    <property type="molecule type" value="Genomic_DNA"/>
</dbReference>
<dbReference type="AlphaFoldDB" id="A0A813N4D3"/>
<gene>
    <name evidence="1" type="ORF">JYZ213_LOCUS1438</name>
</gene>
<protein>
    <recommendedName>
        <fullName evidence="3">F-box domain-containing protein</fullName>
    </recommendedName>
</protein>
<sequence length="491" mass="58873">MSKKTTTQFLDLEDISLRCVFQYLSIQDRFTLFFDFFPCRIQPLLENFISFVNISNENDEWIQKYLPKALTQRKIFGLCLKEKQIHFVSKYFSLGDIQTIYLITTYINDKVSANNCIQLCQYLNKLVLLRDKKGEDKEILIYPIAGQDYIFQNLTDLSINLSKIDCIFTILQRLPNLQTLKMHLENSHSYDEQEIHIDNIESCTMLRNVKITGVTSYRHEFQTFFTIFGSTIQFLTINVTILENQPFLTQFEHDVLNKMPLLSSFNFFIKWNRQYLDGIFVIDTQIFQNSNWQRFGQVICCHNRIIYNLPYKFSCFEIMTNDLNLLYNGSKLRPSVVERVRTVLLRRQKPWWSINTFRFIRNSFPNVRTLYFHCKLKKTDDNYTQIHDVRFPELFDNDFHNNNEIQLLNVTTVYLNIEREQFNYLNFRYLFNLLPNLKVIKTNRPENARKYVGHCYNDIAKNKLDCLKIEHLHIPQYINTSTKLFYYLCEF</sequence>
<proteinExistence type="predicted"/>
<evidence type="ECO:0000313" key="2">
    <source>
        <dbReference type="Proteomes" id="UP000663845"/>
    </source>
</evidence>
<name>A0A813N4D3_9BILA</name>
<dbReference type="Proteomes" id="UP000663845">
    <property type="component" value="Unassembled WGS sequence"/>
</dbReference>
<reference evidence="1" key="1">
    <citation type="submission" date="2021-02" db="EMBL/GenBank/DDBJ databases">
        <authorList>
            <person name="Nowell W R."/>
        </authorList>
    </citation>
    <scope>NUCLEOTIDE SEQUENCE</scope>
</reference>
<accession>A0A813N4D3</accession>
<evidence type="ECO:0008006" key="3">
    <source>
        <dbReference type="Google" id="ProtNLM"/>
    </source>
</evidence>
<comment type="caution">
    <text evidence="1">The sequence shown here is derived from an EMBL/GenBank/DDBJ whole genome shotgun (WGS) entry which is preliminary data.</text>
</comment>
<organism evidence="1 2">
    <name type="scientific">Adineta steineri</name>
    <dbReference type="NCBI Taxonomy" id="433720"/>
    <lineage>
        <taxon>Eukaryota</taxon>
        <taxon>Metazoa</taxon>
        <taxon>Spiralia</taxon>
        <taxon>Gnathifera</taxon>
        <taxon>Rotifera</taxon>
        <taxon>Eurotatoria</taxon>
        <taxon>Bdelloidea</taxon>
        <taxon>Adinetida</taxon>
        <taxon>Adinetidae</taxon>
        <taxon>Adineta</taxon>
    </lineage>
</organism>